<dbReference type="Pfam" id="PF02146">
    <property type="entry name" value="SIR2"/>
    <property type="match status" value="1"/>
</dbReference>
<sequence length="251" mass="27327">MPTTPSGRATSASPRRPRPIAADRVRIVVLTGAGISAESGLATFRASDGLWEDHHIEDVATPEGFARDPGLVHRFYNARREAAAAALPNAAHRALAELARLHELTLVTQNVDDLHERGGSSEVIHMHGQLRRALCADCEHRWDAPARMHPEDRCPFCGVGAARPDIVWFGEMPYHMERIWEALERADLFAAVGTSGNVYPAAGFVQHAARRGAECVELNLDASANAHDFDRRILGPASRTVPEWVASLGLG</sequence>
<comment type="domain">
    <text evidence="3">2 residues (Tyr-76 and Arg-79) present in a large hydrophobic pocket are probably involved in substrate specificity. They are important for desuccinylation activity, but dispensable for deacetylation activity.</text>
</comment>
<dbReference type="GO" id="GO:0036055">
    <property type="term" value="F:protein-succinyllysine desuccinylase activity"/>
    <property type="evidence" value="ECO:0007669"/>
    <property type="project" value="UniProtKB-UniRule"/>
</dbReference>
<dbReference type="GO" id="GO:0008270">
    <property type="term" value="F:zinc ion binding"/>
    <property type="evidence" value="ECO:0007669"/>
    <property type="project" value="UniProtKB-UniRule"/>
</dbReference>
<dbReference type="InterPro" id="IPR027546">
    <property type="entry name" value="Sirtuin_class_III"/>
</dbReference>
<comment type="similarity">
    <text evidence="3">Belongs to the sirtuin family. Class III subfamily.</text>
</comment>
<comment type="function">
    <text evidence="3">NAD-dependent lysine deacetylase and desuccinylase that specifically removes acetyl and succinyl groups on target proteins. Modulates the activities of several proteins which are inactive in their acylated form.</text>
</comment>
<evidence type="ECO:0000256" key="2">
    <source>
        <dbReference type="ARBA" id="ARBA00023027"/>
    </source>
</evidence>
<evidence type="ECO:0000313" key="7">
    <source>
        <dbReference type="Proteomes" id="UP000283587"/>
    </source>
</evidence>
<dbReference type="GO" id="GO:0070403">
    <property type="term" value="F:NAD+ binding"/>
    <property type="evidence" value="ECO:0007669"/>
    <property type="project" value="UniProtKB-UniRule"/>
</dbReference>
<comment type="catalytic activity">
    <reaction evidence="3">
        <text>N(6)-acetyl-L-lysyl-[protein] + NAD(+) + H2O = 2''-O-acetyl-ADP-D-ribose + nicotinamide + L-lysyl-[protein]</text>
        <dbReference type="Rhea" id="RHEA:43636"/>
        <dbReference type="Rhea" id="RHEA-COMP:9752"/>
        <dbReference type="Rhea" id="RHEA-COMP:10731"/>
        <dbReference type="ChEBI" id="CHEBI:15377"/>
        <dbReference type="ChEBI" id="CHEBI:17154"/>
        <dbReference type="ChEBI" id="CHEBI:29969"/>
        <dbReference type="ChEBI" id="CHEBI:57540"/>
        <dbReference type="ChEBI" id="CHEBI:61930"/>
        <dbReference type="ChEBI" id="CHEBI:83767"/>
        <dbReference type="EC" id="2.3.1.286"/>
    </reaction>
</comment>
<dbReference type="Gene3D" id="3.30.1600.10">
    <property type="entry name" value="SIR2/SIRT2 'Small Domain"/>
    <property type="match status" value="1"/>
</dbReference>
<gene>
    <name evidence="3" type="primary">cobB</name>
    <name evidence="6" type="ORF">D3P05_10390</name>
</gene>
<dbReference type="InterPro" id="IPR026591">
    <property type="entry name" value="Sirtuin_cat_small_dom_sf"/>
</dbReference>
<dbReference type="InterPro" id="IPR050134">
    <property type="entry name" value="NAD-dep_sirtuin_deacylases"/>
</dbReference>
<dbReference type="GO" id="GO:0017136">
    <property type="term" value="F:histone deacetylase activity, NAD-dependent"/>
    <property type="evidence" value="ECO:0007669"/>
    <property type="project" value="TreeGrafter"/>
</dbReference>
<keyword evidence="3 4" id="KW-0479">Metal-binding</keyword>
<feature type="binding site" evidence="3 4">
    <location>
        <position position="138"/>
    </location>
    <ligand>
        <name>Zn(2+)</name>
        <dbReference type="ChEBI" id="CHEBI:29105"/>
    </ligand>
</feature>
<dbReference type="InterPro" id="IPR029035">
    <property type="entry name" value="DHS-like_NAD/FAD-binding_dom"/>
</dbReference>
<feature type="binding site" evidence="3 4">
    <location>
        <position position="154"/>
    </location>
    <ligand>
        <name>Zn(2+)</name>
        <dbReference type="ChEBI" id="CHEBI:29105"/>
    </ligand>
</feature>
<reference evidence="7" key="1">
    <citation type="submission" date="2018-09" db="EMBL/GenBank/DDBJ databases">
        <title>Paracoccus onubensis nov. sp. a moderate halophilic bacterium isolated from Gruta de las Maravillas (Aracena, Spain).</title>
        <authorList>
            <person name="Jurado V."/>
            <person name="Gutierrez-Patricio S."/>
            <person name="Gonzalez-Pimentel J.L."/>
            <person name="Miller A.Z."/>
            <person name="Laiz L."/>
            <person name="Saiz-Jimenez C."/>
        </authorList>
    </citation>
    <scope>NUCLEOTIDE SEQUENCE [LARGE SCALE GENOMIC DNA]</scope>
    <source>
        <strain evidence="7">DSM 26381</strain>
    </source>
</reference>
<feature type="binding site" evidence="3 4">
    <location>
        <position position="157"/>
    </location>
    <ligand>
        <name>Zn(2+)</name>
        <dbReference type="ChEBI" id="CHEBI:29105"/>
    </ligand>
</feature>
<feature type="binding site" evidence="3">
    <location>
        <position position="237"/>
    </location>
    <ligand>
        <name>NAD(+)</name>
        <dbReference type="ChEBI" id="CHEBI:57540"/>
    </ligand>
</feature>
<feature type="domain" description="Deacetylase sirtuin-type" evidence="5">
    <location>
        <begin position="4"/>
        <end position="251"/>
    </location>
</feature>
<dbReference type="AlphaFoldDB" id="A0A419A6X7"/>
<feature type="binding site" evidence="3">
    <location>
        <position position="79"/>
    </location>
    <ligand>
        <name>substrate</name>
    </ligand>
</feature>
<dbReference type="PROSITE" id="PS50305">
    <property type="entry name" value="SIRTUIN"/>
    <property type="match status" value="1"/>
</dbReference>
<feature type="binding site" evidence="3">
    <location>
        <begin position="219"/>
        <end position="221"/>
    </location>
    <ligand>
        <name>NAD(+)</name>
        <dbReference type="ChEBI" id="CHEBI:57540"/>
    </ligand>
</feature>
<keyword evidence="3 4" id="KW-0862">Zinc</keyword>
<name>A0A419A6X7_9RHOB</name>
<feature type="binding site" evidence="3 4">
    <location>
        <position position="135"/>
    </location>
    <ligand>
        <name>Zn(2+)</name>
        <dbReference type="ChEBI" id="CHEBI:29105"/>
    </ligand>
</feature>
<proteinExistence type="inferred from homology"/>
<accession>A0A419A6X7</accession>
<evidence type="ECO:0000256" key="4">
    <source>
        <dbReference type="PROSITE-ProRule" id="PRU00236"/>
    </source>
</evidence>
<dbReference type="SUPFAM" id="SSF52467">
    <property type="entry name" value="DHS-like NAD/FAD-binding domain"/>
    <property type="match status" value="1"/>
</dbReference>
<dbReference type="EMBL" id="QZEW01000037">
    <property type="protein sequence ID" value="RJL16317.1"/>
    <property type="molecule type" value="Genomic_DNA"/>
</dbReference>
<dbReference type="InterPro" id="IPR026590">
    <property type="entry name" value="Ssirtuin_cat_dom"/>
</dbReference>
<dbReference type="InterPro" id="IPR003000">
    <property type="entry name" value="Sirtuin"/>
</dbReference>
<protein>
    <recommendedName>
        <fullName evidence="3">NAD-dependent protein deacylase</fullName>
        <ecNumber evidence="3">2.3.1.286</ecNumber>
    </recommendedName>
    <alternativeName>
        <fullName evidence="3">Regulatory protein SIR2 homolog</fullName>
    </alternativeName>
</protein>
<evidence type="ECO:0000259" key="5">
    <source>
        <dbReference type="PROSITE" id="PS50305"/>
    </source>
</evidence>
<dbReference type="GO" id="GO:0036054">
    <property type="term" value="F:protein-malonyllysine demalonylase activity"/>
    <property type="evidence" value="ECO:0007669"/>
    <property type="project" value="InterPro"/>
</dbReference>
<keyword evidence="3" id="KW-0963">Cytoplasm</keyword>
<dbReference type="PANTHER" id="PTHR11085">
    <property type="entry name" value="NAD-DEPENDENT PROTEIN DEACYLASE SIRTUIN-5, MITOCHONDRIAL-RELATED"/>
    <property type="match status" value="1"/>
</dbReference>
<feature type="binding site" evidence="3">
    <location>
        <begin position="32"/>
        <end position="51"/>
    </location>
    <ligand>
        <name>NAD(+)</name>
        <dbReference type="ChEBI" id="CHEBI:57540"/>
    </ligand>
</feature>
<feature type="binding site" evidence="3">
    <location>
        <position position="76"/>
    </location>
    <ligand>
        <name>substrate</name>
    </ligand>
</feature>
<comment type="caution">
    <text evidence="6">The sequence shown here is derived from an EMBL/GenBank/DDBJ whole genome shotgun (WGS) entry which is preliminary data.</text>
</comment>
<keyword evidence="7" id="KW-1185">Reference proteome</keyword>
<dbReference type="Proteomes" id="UP000283587">
    <property type="component" value="Unassembled WGS sequence"/>
</dbReference>
<feature type="binding site" evidence="3">
    <location>
        <begin position="109"/>
        <end position="112"/>
    </location>
    <ligand>
        <name>NAD(+)</name>
        <dbReference type="ChEBI" id="CHEBI:57540"/>
    </ligand>
</feature>
<evidence type="ECO:0000256" key="1">
    <source>
        <dbReference type="ARBA" id="ARBA00022679"/>
    </source>
</evidence>
<comment type="cofactor">
    <cofactor evidence="3">
        <name>Zn(2+)</name>
        <dbReference type="ChEBI" id="CHEBI:29105"/>
    </cofactor>
    <text evidence="3">Binds 1 zinc ion per subunit.</text>
</comment>
<keyword evidence="1" id="KW-0808">Transferase</keyword>
<dbReference type="PANTHER" id="PTHR11085:SF4">
    <property type="entry name" value="NAD-DEPENDENT PROTEIN DEACYLASE"/>
    <property type="match status" value="1"/>
</dbReference>
<dbReference type="EC" id="2.3.1.286" evidence="3"/>
<dbReference type="HAMAP" id="MF_01121">
    <property type="entry name" value="Sirtuin_ClassIII"/>
    <property type="match status" value="1"/>
</dbReference>
<feature type="binding site" evidence="3">
    <location>
        <begin position="193"/>
        <end position="195"/>
    </location>
    <ligand>
        <name>NAD(+)</name>
        <dbReference type="ChEBI" id="CHEBI:57540"/>
    </ligand>
</feature>
<keyword evidence="2 3" id="KW-0520">NAD</keyword>
<dbReference type="Gene3D" id="3.40.50.1220">
    <property type="entry name" value="TPP-binding domain"/>
    <property type="match status" value="1"/>
</dbReference>
<dbReference type="OrthoDB" id="9800582at2"/>
<evidence type="ECO:0000313" key="6">
    <source>
        <dbReference type="EMBL" id="RJL16317.1"/>
    </source>
</evidence>
<comment type="subcellular location">
    <subcellularLocation>
        <location evidence="3">Cytoplasm</location>
    </subcellularLocation>
</comment>
<evidence type="ECO:0000256" key="3">
    <source>
        <dbReference type="HAMAP-Rule" id="MF_01121"/>
    </source>
</evidence>
<comment type="catalytic activity">
    <reaction evidence="3">
        <text>N(6)-succinyl-L-lysyl-[protein] + NAD(+) + H2O = 2''-O-succinyl-ADP-D-ribose + nicotinamide + L-lysyl-[protein]</text>
        <dbReference type="Rhea" id="RHEA:47668"/>
        <dbReference type="Rhea" id="RHEA-COMP:9752"/>
        <dbReference type="Rhea" id="RHEA-COMP:11877"/>
        <dbReference type="ChEBI" id="CHEBI:15377"/>
        <dbReference type="ChEBI" id="CHEBI:17154"/>
        <dbReference type="ChEBI" id="CHEBI:29969"/>
        <dbReference type="ChEBI" id="CHEBI:57540"/>
        <dbReference type="ChEBI" id="CHEBI:87830"/>
        <dbReference type="ChEBI" id="CHEBI:87832"/>
    </reaction>
</comment>
<organism evidence="6 7">
    <name type="scientific">Paracoccus siganidrum</name>
    <dbReference type="NCBI Taxonomy" id="1276757"/>
    <lineage>
        <taxon>Bacteria</taxon>
        <taxon>Pseudomonadati</taxon>
        <taxon>Pseudomonadota</taxon>
        <taxon>Alphaproteobacteria</taxon>
        <taxon>Rhodobacterales</taxon>
        <taxon>Paracoccaceae</taxon>
        <taxon>Paracoccus</taxon>
    </lineage>
</organism>
<dbReference type="GO" id="GO:0005737">
    <property type="term" value="C:cytoplasm"/>
    <property type="evidence" value="ECO:0007669"/>
    <property type="project" value="UniProtKB-SubCell"/>
</dbReference>
<feature type="active site" description="Proton acceptor" evidence="3 4">
    <location>
        <position position="127"/>
    </location>
</feature>